<reference evidence="2" key="1">
    <citation type="submission" date="2021-11" db="EMBL/GenBank/DDBJ databases">
        <authorList>
            <person name="Herlambang A."/>
            <person name="Guo Y."/>
            <person name="Takashima Y."/>
            <person name="Nishizawa T."/>
        </authorList>
    </citation>
    <scope>NUCLEOTIDE SEQUENCE</scope>
    <source>
        <strain evidence="2">E1425</strain>
    </source>
</reference>
<accession>A0A9P3LSP3</accession>
<keyword evidence="1" id="KW-1133">Transmembrane helix</keyword>
<name>A0A9P3LSP3_9FUNG</name>
<dbReference type="EMBL" id="BQFW01000002">
    <property type="protein sequence ID" value="GJJ68977.1"/>
    <property type="molecule type" value="Genomic_DNA"/>
</dbReference>
<proteinExistence type="predicted"/>
<keyword evidence="1" id="KW-0812">Transmembrane</keyword>
<gene>
    <name evidence="2" type="ORF">EMPS_01323</name>
</gene>
<organism evidence="2 3">
    <name type="scientific">Entomortierella parvispora</name>
    <dbReference type="NCBI Taxonomy" id="205924"/>
    <lineage>
        <taxon>Eukaryota</taxon>
        <taxon>Fungi</taxon>
        <taxon>Fungi incertae sedis</taxon>
        <taxon>Mucoromycota</taxon>
        <taxon>Mortierellomycotina</taxon>
        <taxon>Mortierellomycetes</taxon>
        <taxon>Mortierellales</taxon>
        <taxon>Mortierellaceae</taxon>
        <taxon>Entomortierella</taxon>
    </lineage>
</organism>
<evidence type="ECO:0000256" key="1">
    <source>
        <dbReference type="SAM" id="Phobius"/>
    </source>
</evidence>
<reference evidence="2" key="2">
    <citation type="journal article" date="2022" name="Microbiol. Resour. Announc.">
        <title>Whole-Genome Sequence of Entomortierella parvispora E1425, a Mucoromycotan Fungus Associated with Burkholderiaceae-Related Endosymbiotic Bacteria.</title>
        <authorList>
            <person name="Herlambang A."/>
            <person name="Guo Y."/>
            <person name="Takashima Y."/>
            <person name="Narisawa K."/>
            <person name="Ohta H."/>
            <person name="Nishizawa T."/>
        </authorList>
    </citation>
    <scope>NUCLEOTIDE SEQUENCE</scope>
    <source>
        <strain evidence="2">E1425</strain>
    </source>
</reference>
<feature type="transmembrane region" description="Helical" evidence="1">
    <location>
        <begin position="12"/>
        <end position="34"/>
    </location>
</feature>
<protein>
    <submittedName>
        <fullName evidence="2">Uncharacterized protein</fullName>
    </submittedName>
</protein>
<evidence type="ECO:0000313" key="3">
    <source>
        <dbReference type="Proteomes" id="UP000827284"/>
    </source>
</evidence>
<dbReference type="Proteomes" id="UP000827284">
    <property type="component" value="Unassembled WGS sequence"/>
</dbReference>
<comment type="caution">
    <text evidence="2">The sequence shown here is derived from an EMBL/GenBank/DDBJ whole genome shotgun (WGS) entry which is preliminary data.</text>
</comment>
<sequence length="76" mass="8064">MCGAIECIAWDGLVVVGIILLIIWILGMAGVVHIGDTAGLKHIFVVLAAIFIIAWIFTRCCCGGRRRAGRRGGAVV</sequence>
<keyword evidence="1" id="KW-0472">Membrane</keyword>
<keyword evidence="3" id="KW-1185">Reference proteome</keyword>
<evidence type="ECO:0000313" key="2">
    <source>
        <dbReference type="EMBL" id="GJJ68977.1"/>
    </source>
</evidence>
<feature type="transmembrane region" description="Helical" evidence="1">
    <location>
        <begin position="40"/>
        <end position="62"/>
    </location>
</feature>
<dbReference type="AlphaFoldDB" id="A0A9P3LSP3"/>